<keyword evidence="3" id="KW-1185">Reference proteome</keyword>
<protein>
    <submittedName>
        <fullName evidence="2">Uncharacterized protein</fullName>
    </submittedName>
</protein>
<evidence type="ECO:0000313" key="2">
    <source>
        <dbReference type="EMBL" id="KIJ60039.1"/>
    </source>
</evidence>
<accession>A0A0C9V3V0</accession>
<proteinExistence type="predicted"/>
<evidence type="ECO:0000313" key="3">
    <source>
        <dbReference type="Proteomes" id="UP000053820"/>
    </source>
</evidence>
<organism evidence="2 3">
    <name type="scientific">Hydnomerulius pinastri MD-312</name>
    <dbReference type="NCBI Taxonomy" id="994086"/>
    <lineage>
        <taxon>Eukaryota</taxon>
        <taxon>Fungi</taxon>
        <taxon>Dikarya</taxon>
        <taxon>Basidiomycota</taxon>
        <taxon>Agaricomycotina</taxon>
        <taxon>Agaricomycetes</taxon>
        <taxon>Agaricomycetidae</taxon>
        <taxon>Boletales</taxon>
        <taxon>Boletales incertae sedis</taxon>
        <taxon>Leucogyrophana</taxon>
    </lineage>
</organism>
<dbReference type="EMBL" id="KN839877">
    <property type="protein sequence ID" value="KIJ60039.1"/>
    <property type="molecule type" value="Genomic_DNA"/>
</dbReference>
<feature type="compositionally biased region" description="Polar residues" evidence="1">
    <location>
        <begin position="264"/>
        <end position="280"/>
    </location>
</feature>
<name>A0A0C9V3V0_9AGAM</name>
<feature type="region of interest" description="Disordered" evidence="1">
    <location>
        <begin position="264"/>
        <end position="293"/>
    </location>
</feature>
<dbReference type="OrthoDB" id="2683268at2759"/>
<dbReference type="AlphaFoldDB" id="A0A0C9V3V0"/>
<gene>
    <name evidence="2" type="ORF">HYDPIDRAFT_117728</name>
</gene>
<sequence>MTTSDRQTVIIPIELGAAAKYDPEIFPLSSYRKRDSLGRGDFLLEATLDEMLKITNMGADPRQWEELIATTKARYDQLTLQKTRLEERSKTKNPFKVFANYRAARLFLDATKTLYIATRSRSEQMKRSINRNLLSVPREDVRPVGVDGVPSDASIAGFAITLDGPLDEDTARTITDAANTFATYAGPFADDPFVDPLSSVGDGMSDSGLSITTSVAADSSDNAIAIQMSSSSSQVSSPTSVGSRASINNYYVFHNSVYSPNSNVNGATLNQGGSQNSGSVNHHLMPPTPSESP</sequence>
<evidence type="ECO:0000256" key="1">
    <source>
        <dbReference type="SAM" id="MobiDB-lite"/>
    </source>
</evidence>
<dbReference type="HOGENOM" id="CLU_082784_0_0_1"/>
<dbReference type="Proteomes" id="UP000053820">
    <property type="component" value="Unassembled WGS sequence"/>
</dbReference>
<reference evidence="2 3" key="1">
    <citation type="submission" date="2014-04" db="EMBL/GenBank/DDBJ databases">
        <title>Evolutionary Origins and Diversification of the Mycorrhizal Mutualists.</title>
        <authorList>
            <consortium name="DOE Joint Genome Institute"/>
            <consortium name="Mycorrhizal Genomics Consortium"/>
            <person name="Kohler A."/>
            <person name="Kuo A."/>
            <person name="Nagy L.G."/>
            <person name="Floudas D."/>
            <person name="Copeland A."/>
            <person name="Barry K.W."/>
            <person name="Cichocki N."/>
            <person name="Veneault-Fourrey C."/>
            <person name="LaButti K."/>
            <person name="Lindquist E.A."/>
            <person name="Lipzen A."/>
            <person name="Lundell T."/>
            <person name="Morin E."/>
            <person name="Murat C."/>
            <person name="Riley R."/>
            <person name="Ohm R."/>
            <person name="Sun H."/>
            <person name="Tunlid A."/>
            <person name="Henrissat B."/>
            <person name="Grigoriev I.V."/>
            <person name="Hibbett D.S."/>
            <person name="Martin F."/>
        </authorList>
    </citation>
    <scope>NUCLEOTIDE SEQUENCE [LARGE SCALE GENOMIC DNA]</scope>
    <source>
        <strain evidence="2 3">MD-312</strain>
    </source>
</reference>